<dbReference type="Proteomes" id="UP000033710">
    <property type="component" value="Unassembled WGS sequence"/>
</dbReference>
<dbReference type="GeneID" id="27665903"/>
<evidence type="ECO:0000313" key="2">
    <source>
        <dbReference type="EMBL" id="KJR82732.1"/>
    </source>
</evidence>
<gene>
    <name evidence="2" type="ORF">SPSK_03792</name>
</gene>
<organism evidence="2 3">
    <name type="scientific">Sporothrix schenckii 1099-18</name>
    <dbReference type="NCBI Taxonomy" id="1397361"/>
    <lineage>
        <taxon>Eukaryota</taxon>
        <taxon>Fungi</taxon>
        <taxon>Dikarya</taxon>
        <taxon>Ascomycota</taxon>
        <taxon>Pezizomycotina</taxon>
        <taxon>Sordariomycetes</taxon>
        <taxon>Sordariomycetidae</taxon>
        <taxon>Ophiostomatales</taxon>
        <taxon>Ophiostomataceae</taxon>
        <taxon>Sporothrix</taxon>
    </lineage>
</organism>
<keyword evidence="1" id="KW-0472">Membrane</keyword>
<protein>
    <submittedName>
        <fullName evidence="2">Uncharacterized protein</fullName>
    </submittedName>
</protein>
<accession>A0A0F2LZ38</accession>
<evidence type="ECO:0000313" key="3">
    <source>
        <dbReference type="Proteomes" id="UP000033710"/>
    </source>
</evidence>
<dbReference type="KEGG" id="ssck:SPSK_03792"/>
<sequence length="87" mass="9683">MARMAGVSVAVEVLCGVVVVWVVWVVWDAPVVLKCLGDAVRDDEMCDDDSDGDESWEEEEGRLLVSLYPKAGSPWPHERDGEVHKKE</sequence>
<reference evidence="2 3" key="1">
    <citation type="journal article" date="2014" name="BMC Genomics">
        <title>Comparative genomics of the major fungal agents of human and animal Sporotrichosis: Sporothrix schenckii and Sporothrix brasiliensis.</title>
        <authorList>
            <person name="Teixeira M.M."/>
            <person name="de Almeida L.G."/>
            <person name="Kubitschek-Barreira P."/>
            <person name="Alves F.L."/>
            <person name="Kioshima E.S."/>
            <person name="Abadio A.K."/>
            <person name="Fernandes L."/>
            <person name="Derengowski L.S."/>
            <person name="Ferreira K.S."/>
            <person name="Souza R.C."/>
            <person name="Ruiz J.C."/>
            <person name="de Andrade N.C."/>
            <person name="Paes H.C."/>
            <person name="Nicola A.M."/>
            <person name="Albuquerque P."/>
            <person name="Gerber A.L."/>
            <person name="Martins V.P."/>
            <person name="Peconick L.D."/>
            <person name="Neto A.V."/>
            <person name="Chaucanez C.B."/>
            <person name="Silva P.A."/>
            <person name="Cunha O.L."/>
            <person name="de Oliveira F.F."/>
            <person name="dos Santos T.C."/>
            <person name="Barros A.L."/>
            <person name="Soares M.A."/>
            <person name="de Oliveira L.M."/>
            <person name="Marini M.M."/>
            <person name="Villalobos-Duno H."/>
            <person name="Cunha M.M."/>
            <person name="de Hoog S."/>
            <person name="da Silveira J.F."/>
            <person name="Henrissat B."/>
            <person name="Nino-Vega G.A."/>
            <person name="Cisalpino P.S."/>
            <person name="Mora-Montes H.M."/>
            <person name="Almeida S.R."/>
            <person name="Stajich J.E."/>
            <person name="Lopes-Bezerra L.M."/>
            <person name="Vasconcelos A.T."/>
            <person name="Felipe M.S."/>
        </authorList>
    </citation>
    <scope>NUCLEOTIDE SEQUENCE [LARGE SCALE GENOMIC DNA]</scope>
    <source>
        <strain evidence="2 3">1099-18</strain>
    </source>
</reference>
<feature type="transmembrane region" description="Helical" evidence="1">
    <location>
        <begin position="7"/>
        <end position="27"/>
    </location>
</feature>
<dbReference type="RefSeq" id="XP_016585408.1">
    <property type="nucleotide sequence ID" value="XM_016730626.1"/>
</dbReference>
<proteinExistence type="predicted"/>
<name>A0A0F2LZ38_SPOSC</name>
<evidence type="ECO:0000256" key="1">
    <source>
        <dbReference type="SAM" id="Phobius"/>
    </source>
</evidence>
<keyword evidence="1" id="KW-0812">Transmembrane</keyword>
<dbReference type="AlphaFoldDB" id="A0A0F2LZ38"/>
<keyword evidence="1" id="KW-1133">Transmembrane helix</keyword>
<dbReference type="VEuPathDB" id="FungiDB:SPSK_03792"/>
<comment type="caution">
    <text evidence="2">The sequence shown here is derived from an EMBL/GenBank/DDBJ whole genome shotgun (WGS) entry which is preliminary data.</text>
</comment>
<dbReference type="EMBL" id="AXCR01000010">
    <property type="protein sequence ID" value="KJR82732.1"/>
    <property type="molecule type" value="Genomic_DNA"/>
</dbReference>
<reference evidence="2 3" key="2">
    <citation type="journal article" date="2015" name="Eukaryot. Cell">
        <title>Asexual propagation of a virulent clone complex in a human and feline outbreak of sporotrichosis.</title>
        <authorList>
            <person name="Teixeira Mde M."/>
            <person name="Rodrigues A.M."/>
            <person name="Tsui C.K."/>
            <person name="de Almeida L.G."/>
            <person name="Van Diepeningen A.D."/>
            <person name="van den Ende B.G."/>
            <person name="Fernandes G.F."/>
            <person name="Kano R."/>
            <person name="Hamelin R.C."/>
            <person name="Lopes-Bezerra L.M."/>
            <person name="Vasconcelos A.T."/>
            <person name="de Hoog S."/>
            <person name="de Camargo Z.P."/>
            <person name="Felipe M.S."/>
        </authorList>
    </citation>
    <scope>NUCLEOTIDE SEQUENCE [LARGE SCALE GENOMIC DNA]</scope>
    <source>
        <strain evidence="2 3">1099-18</strain>
    </source>
</reference>